<dbReference type="EMBL" id="LGST01000058">
    <property type="protein sequence ID" value="KND96182.1"/>
    <property type="molecule type" value="Genomic_DNA"/>
</dbReference>
<organism evidence="3 4">
    <name type="scientific">Candidozyma auris</name>
    <name type="common">Yeast</name>
    <name type="synonym">Candida auris</name>
    <dbReference type="NCBI Taxonomy" id="498019"/>
    <lineage>
        <taxon>Eukaryota</taxon>
        <taxon>Fungi</taxon>
        <taxon>Dikarya</taxon>
        <taxon>Ascomycota</taxon>
        <taxon>Saccharomycotina</taxon>
        <taxon>Pichiomycetes</taxon>
        <taxon>Metschnikowiaceae</taxon>
        <taxon>Candidozyma</taxon>
    </lineage>
</organism>
<dbReference type="Proteomes" id="UP000037122">
    <property type="component" value="Unassembled WGS sequence"/>
</dbReference>
<dbReference type="GO" id="GO:0015079">
    <property type="term" value="F:potassium ion transmembrane transporter activity"/>
    <property type="evidence" value="ECO:0007669"/>
    <property type="project" value="InterPro"/>
</dbReference>
<dbReference type="Pfam" id="PF16944">
    <property type="entry name" value="KCH"/>
    <property type="match status" value="1"/>
</dbReference>
<name>A0A0L0NPT5_CANAR</name>
<reference evidence="4" key="1">
    <citation type="journal article" date="2015" name="BMC Genomics">
        <title>Draft genome of a commonly misdiagnosed multidrug resistant pathogen Candida auris.</title>
        <authorList>
            <person name="Chatterjee S."/>
            <person name="Alampalli S.V."/>
            <person name="Nageshan R.K."/>
            <person name="Chettiar S.T."/>
            <person name="Joshi S."/>
            <person name="Tatu U.S."/>
        </authorList>
    </citation>
    <scope>NUCLEOTIDE SEQUENCE [LARGE SCALE GENOMIC DNA]</scope>
    <source>
        <strain evidence="4">6684</strain>
    </source>
</reference>
<dbReference type="AlphaFoldDB" id="A0A0L0NPT5"/>
<sequence length="472" mass="53936">MPFNTQNQLKDVDASTFDIVKVEAFHNTRLGTVLAYIWQWFQLILMLAILAADTYTCVNILVFNRWSSGEYQVYEYKVAKWIFTGCILFRYALMIYHLAWGIYIYRTKNIALAYLNNVAKLMYRLRHYDYHCLFHEIEQEGFFDWACFLVYEEIDNALEILVADLPRQVVNILTLRYYATGGDQNNDILENIRAIATTNVRLSVILSLQLASVALFAFFFFKFLLGMLLYIPIRVKVSHKGFKLLKLYCYDNVNDKVRALVTRNHKSRKQILEEGIMDLEEIRENPLLGSESLLDLLTKEMSLSFVSHHHTAATLASLRKPAPLAYTSTAFASSKPEEPYRDVSENPFADSYASLHNKTSTRNLCPNELFTNPFGDSVVSVPLATYPRARNGSASSLTEMPYPSRRPPPRLEQSAASLQTMEAAPLTKDDSFQELYESRGSSLSSTPSQEKPSHTPYPVRGVSMYGAEDLDK</sequence>
<dbReference type="PANTHER" id="PTHR36424:SF1">
    <property type="entry name" value="LOW AFFINITY K(+) TRANSPORTER 1-RELATED"/>
    <property type="match status" value="1"/>
</dbReference>
<dbReference type="InterPro" id="IPR031606">
    <property type="entry name" value="Kch1/2"/>
</dbReference>
<feature type="compositionally biased region" description="Polar residues" evidence="1">
    <location>
        <begin position="439"/>
        <end position="450"/>
    </location>
</feature>
<dbReference type="GO" id="GO:0005886">
    <property type="term" value="C:plasma membrane"/>
    <property type="evidence" value="ECO:0007669"/>
    <property type="project" value="InterPro"/>
</dbReference>
<protein>
    <submittedName>
        <fullName evidence="3">Uncharacterized protein</fullName>
    </submittedName>
</protein>
<keyword evidence="2" id="KW-1133">Transmembrane helix</keyword>
<dbReference type="PANTHER" id="PTHR36424">
    <property type="entry name" value="PHEROMONE-REGULATED MEMBRANE PROTEIN 6"/>
    <property type="match status" value="1"/>
</dbReference>
<dbReference type="VEuPathDB" id="FungiDB:B9J08_005424"/>
<dbReference type="VEuPathDB" id="FungiDB:CJI96_0004209"/>
<keyword evidence="2" id="KW-0812">Transmembrane</keyword>
<dbReference type="VEuPathDB" id="FungiDB:CJI97_005507"/>
<dbReference type="VEuPathDB" id="FungiDB:QG37_07541"/>
<feature type="region of interest" description="Disordered" evidence="1">
    <location>
        <begin position="389"/>
        <end position="472"/>
    </location>
</feature>
<dbReference type="VEuPathDB" id="FungiDB:CJJ09_003928"/>
<evidence type="ECO:0000256" key="1">
    <source>
        <dbReference type="SAM" id="MobiDB-lite"/>
    </source>
</evidence>
<keyword evidence="2" id="KW-0472">Membrane</keyword>
<gene>
    <name evidence="3" type="ORF">QG37_07541</name>
</gene>
<accession>A0A0L0NPT5</accession>
<evidence type="ECO:0000313" key="4">
    <source>
        <dbReference type="Proteomes" id="UP000037122"/>
    </source>
</evidence>
<proteinExistence type="predicted"/>
<feature type="transmembrane region" description="Helical" evidence="2">
    <location>
        <begin position="210"/>
        <end position="233"/>
    </location>
</feature>
<dbReference type="VEuPathDB" id="FungiDB:CJJ07_003833"/>
<comment type="caution">
    <text evidence="3">The sequence shown here is derived from an EMBL/GenBank/DDBJ whole genome shotgun (WGS) entry which is preliminary data.</text>
</comment>
<evidence type="ECO:0000313" key="3">
    <source>
        <dbReference type="EMBL" id="KND96182.1"/>
    </source>
</evidence>
<evidence type="ECO:0000256" key="2">
    <source>
        <dbReference type="SAM" id="Phobius"/>
    </source>
</evidence>
<feature type="transmembrane region" description="Helical" evidence="2">
    <location>
        <begin position="40"/>
        <end position="62"/>
    </location>
</feature>
<feature type="transmembrane region" description="Helical" evidence="2">
    <location>
        <begin position="82"/>
        <end position="105"/>
    </location>
</feature>